<feature type="compositionally biased region" description="Basic residues" evidence="1">
    <location>
        <begin position="59"/>
        <end position="73"/>
    </location>
</feature>
<evidence type="ECO:0000256" key="1">
    <source>
        <dbReference type="SAM" id="MobiDB-lite"/>
    </source>
</evidence>
<sequence>MRRTSGRLCTEDVWMEAPSAGHPGGGTAGAGLGSWAPASPGPASPGPAAGSRAPAPSRCSRRRLHADRRPTCRTRKLPLRAAFQVSAPCQSEPGTKRLGGLAPTRPELRRGPRLPRPPQAAFCVACFASGDAGARHAAGNRASAFLSARARDGRGAIPPAALLTRSARGRHAPGAQVLSPRVKHTRALPKAL</sequence>
<comment type="caution">
    <text evidence="2">The sequence shown here is derived from an EMBL/GenBank/DDBJ whole genome shotgun (WGS) entry which is preliminary data.</text>
</comment>
<proteinExistence type="predicted"/>
<feature type="region of interest" description="Disordered" evidence="1">
    <location>
        <begin position="1"/>
        <end position="73"/>
    </location>
</feature>
<dbReference type="AlphaFoldDB" id="A0A7J8DYP0"/>
<accession>A0A7J8DYP0</accession>
<dbReference type="EMBL" id="JACASE010000011">
    <property type="protein sequence ID" value="KAF6428002.1"/>
    <property type="molecule type" value="Genomic_DNA"/>
</dbReference>
<name>A0A7J8DYP0_ROUAE</name>
<organism evidence="2 3">
    <name type="scientific">Rousettus aegyptiacus</name>
    <name type="common">Egyptian fruit bat</name>
    <name type="synonym">Pteropus aegyptiacus</name>
    <dbReference type="NCBI Taxonomy" id="9407"/>
    <lineage>
        <taxon>Eukaryota</taxon>
        <taxon>Metazoa</taxon>
        <taxon>Chordata</taxon>
        <taxon>Craniata</taxon>
        <taxon>Vertebrata</taxon>
        <taxon>Euteleostomi</taxon>
        <taxon>Mammalia</taxon>
        <taxon>Eutheria</taxon>
        <taxon>Laurasiatheria</taxon>
        <taxon>Chiroptera</taxon>
        <taxon>Yinpterochiroptera</taxon>
        <taxon>Pteropodoidea</taxon>
        <taxon>Pteropodidae</taxon>
        <taxon>Rousettinae</taxon>
        <taxon>Rousettus</taxon>
    </lineage>
</organism>
<gene>
    <name evidence="2" type="ORF">HJG63_008455</name>
</gene>
<evidence type="ECO:0000313" key="3">
    <source>
        <dbReference type="Proteomes" id="UP000593571"/>
    </source>
</evidence>
<feature type="compositionally biased region" description="Low complexity" evidence="1">
    <location>
        <begin position="46"/>
        <end position="58"/>
    </location>
</feature>
<dbReference type="Proteomes" id="UP000593571">
    <property type="component" value="Unassembled WGS sequence"/>
</dbReference>
<protein>
    <submittedName>
        <fullName evidence="2">Uncharacterized protein</fullName>
    </submittedName>
</protein>
<evidence type="ECO:0000313" key="2">
    <source>
        <dbReference type="EMBL" id="KAF6428002.1"/>
    </source>
</evidence>
<feature type="compositionally biased region" description="Gly residues" evidence="1">
    <location>
        <begin position="22"/>
        <end position="32"/>
    </location>
</feature>
<keyword evidence="3" id="KW-1185">Reference proteome</keyword>
<feature type="region of interest" description="Disordered" evidence="1">
    <location>
        <begin position="88"/>
        <end position="115"/>
    </location>
</feature>
<reference evidence="2 3" key="1">
    <citation type="journal article" date="2020" name="Nature">
        <title>Six reference-quality genomes reveal evolution of bat adaptations.</title>
        <authorList>
            <person name="Jebb D."/>
            <person name="Huang Z."/>
            <person name="Pippel M."/>
            <person name="Hughes G.M."/>
            <person name="Lavrichenko K."/>
            <person name="Devanna P."/>
            <person name="Winkler S."/>
            <person name="Jermiin L.S."/>
            <person name="Skirmuntt E.C."/>
            <person name="Katzourakis A."/>
            <person name="Burkitt-Gray L."/>
            <person name="Ray D.A."/>
            <person name="Sullivan K.A.M."/>
            <person name="Roscito J.G."/>
            <person name="Kirilenko B.M."/>
            <person name="Davalos L.M."/>
            <person name="Corthals A.P."/>
            <person name="Power M.L."/>
            <person name="Jones G."/>
            <person name="Ransome R.D."/>
            <person name="Dechmann D.K.N."/>
            <person name="Locatelli A.G."/>
            <person name="Puechmaille S.J."/>
            <person name="Fedrigo O."/>
            <person name="Jarvis E.D."/>
            <person name="Hiller M."/>
            <person name="Vernes S.C."/>
            <person name="Myers E.W."/>
            <person name="Teeling E.C."/>
        </authorList>
    </citation>
    <scope>NUCLEOTIDE SEQUENCE [LARGE SCALE GENOMIC DNA]</scope>
    <source>
        <strain evidence="2">MRouAeg1</strain>
        <tissue evidence="2">Muscle</tissue>
    </source>
</reference>